<evidence type="ECO:0000313" key="3">
    <source>
        <dbReference type="Proteomes" id="UP000030746"/>
    </source>
</evidence>
<dbReference type="AlphaFoldDB" id="V4ADL0"/>
<proteinExistence type="predicted"/>
<feature type="compositionally biased region" description="Polar residues" evidence="1">
    <location>
        <begin position="33"/>
        <end position="45"/>
    </location>
</feature>
<feature type="region of interest" description="Disordered" evidence="1">
    <location>
        <begin position="26"/>
        <end position="89"/>
    </location>
</feature>
<accession>V4ADL0</accession>
<organism evidence="2 3">
    <name type="scientific">Lottia gigantea</name>
    <name type="common">Giant owl limpet</name>
    <dbReference type="NCBI Taxonomy" id="225164"/>
    <lineage>
        <taxon>Eukaryota</taxon>
        <taxon>Metazoa</taxon>
        <taxon>Spiralia</taxon>
        <taxon>Lophotrochozoa</taxon>
        <taxon>Mollusca</taxon>
        <taxon>Gastropoda</taxon>
        <taxon>Patellogastropoda</taxon>
        <taxon>Lottioidea</taxon>
        <taxon>Lottiidae</taxon>
        <taxon>Lottia</taxon>
    </lineage>
</organism>
<dbReference type="OrthoDB" id="6781302at2759"/>
<sequence length="311" mass="35342">MKPLNVVYCPAPANYTSFDGGLATEPAEPVDLSKNNVSPGPTTLNLHDPALSDGASNRNSPVQSPVKNDASADKIQRKRRRTEKDKQEHMIQKYPLLSPCQNSCRKSCYTKFSEEQQAINDTFWSFDFTQRRLWFDGHIIIQKDNCGLCARINAHVASSEEDHDEDNCGLCAESEGHKAKYTKARRQYQDDIESSSTDNSKRSLFAVDMQKVILLPKLTTKEHFFISRLVVFNETFASLDGDTDFVVLWHEGIAGRLATDVASAFIKCIKLQHKTEWFFGRQLFWSEQELDSFHCLCMVCKQIMGTHKCND</sequence>
<dbReference type="RefSeq" id="XP_009047257.1">
    <property type="nucleotide sequence ID" value="XM_009049009.1"/>
</dbReference>
<evidence type="ECO:0000256" key="1">
    <source>
        <dbReference type="SAM" id="MobiDB-lite"/>
    </source>
</evidence>
<dbReference type="KEGG" id="lgi:LOTGIDRAFT_157248"/>
<feature type="compositionally biased region" description="Polar residues" evidence="1">
    <location>
        <begin position="54"/>
        <end position="66"/>
    </location>
</feature>
<dbReference type="Proteomes" id="UP000030746">
    <property type="component" value="Unassembled WGS sequence"/>
</dbReference>
<protein>
    <submittedName>
        <fullName evidence="2">Uncharacterized protein</fullName>
    </submittedName>
</protein>
<dbReference type="EMBL" id="KB200329">
    <property type="protein sequence ID" value="ESP02099.1"/>
    <property type="molecule type" value="Genomic_DNA"/>
</dbReference>
<reference evidence="2 3" key="1">
    <citation type="journal article" date="2013" name="Nature">
        <title>Insights into bilaterian evolution from three spiralian genomes.</title>
        <authorList>
            <person name="Simakov O."/>
            <person name="Marletaz F."/>
            <person name="Cho S.J."/>
            <person name="Edsinger-Gonzales E."/>
            <person name="Havlak P."/>
            <person name="Hellsten U."/>
            <person name="Kuo D.H."/>
            <person name="Larsson T."/>
            <person name="Lv J."/>
            <person name="Arendt D."/>
            <person name="Savage R."/>
            <person name="Osoegawa K."/>
            <person name="de Jong P."/>
            <person name="Grimwood J."/>
            <person name="Chapman J.A."/>
            <person name="Shapiro H."/>
            <person name="Aerts A."/>
            <person name="Otillar R.P."/>
            <person name="Terry A.Y."/>
            <person name="Boore J.L."/>
            <person name="Grigoriev I.V."/>
            <person name="Lindberg D.R."/>
            <person name="Seaver E.C."/>
            <person name="Weisblat D.A."/>
            <person name="Putnam N.H."/>
            <person name="Rokhsar D.S."/>
        </authorList>
    </citation>
    <scope>NUCLEOTIDE SEQUENCE [LARGE SCALE GENOMIC DNA]</scope>
</reference>
<keyword evidence="3" id="KW-1185">Reference proteome</keyword>
<evidence type="ECO:0000313" key="2">
    <source>
        <dbReference type="EMBL" id="ESP02099.1"/>
    </source>
</evidence>
<dbReference type="GeneID" id="20237296"/>
<gene>
    <name evidence="2" type="ORF">LOTGIDRAFT_157248</name>
</gene>
<dbReference type="CTD" id="20237296"/>
<name>V4ADL0_LOTGI</name>
<dbReference type="HOGENOM" id="CLU_895121_0_0_1"/>